<dbReference type="Gene3D" id="3.40.50.1820">
    <property type="entry name" value="alpha/beta hydrolase"/>
    <property type="match status" value="1"/>
</dbReference>
<dbReference type="PANTHER" id="PTHR43433">
    <property type="entry name" value="HYDROLASE, ALPHA/BETA FOLD FAMILY PROTEIN"/>
    <property type="match status" value="1"/>
</dbReference>
<keyword evidence="2" id="KW-0378">Hydrolase</keyword>
<feature type="domain" description="AB hydrolase-1" evidence="1">
    <location>
        <begin position="35"/>
        <end position="269"/>
    </location>
</feature>
<dbReference type="RefSeq" id="WP_388104095.1">
    <property type="nucleotide sequence ID" value="NZ_JBIAHM010000002.1"/>
</dbReference>
<dbReference type="GO" id="GO:0016787">
    <property type="term" value="F:hydrolase activity"/>
    <property type="evidence" value="ECO:0007669"/>
    <property type="project" value="UniProtKB-KW"/>
</dbReference>
<accession>A0ABW6LXJ7</accession>
<dbReference type="InterPro" id="IPR000073">
    <property type="entry name" value="AB_hydrolase_1"/>
</dbReference>
<name>A0ABW6LXJ7_9ACTN</name>
<evidence type="ECO:0000313" key="3">
    <source>
        <dbReference type="Proteomes" id="UP001601303"/>
    </source>
</evidence>
<reference evidence="2 3" key="1">
    <citation type="submission" date="2024-10" db="EMBL/GenBank/DDBJ databases">
        <title>The Natural Products Discovery Center: Release of the First 8490 Sequenced Strains for Exploring Actinobacteria Biosynthetic Diversity.</title>
        <authorList>
            <person name="Kalkreuter E."/>
            <person name="Kautsar S.A."/>
            <person name="Yang D."/>
            <person name="Bader C.D."/>
            <person name="Teijaro C.N."/>
            <person name="Fluegel L."/>
            <person name="Davis C.M."/>
            <person name="Simpson J.R."/>
            <person name="Lauterbach L."/>
            <person name="Steele A.D."/>
            <person name="Gui C."/>
            <person name="Meng S."/>
            <person name="Li G."/>
            <person name="Viehrig K."/>
            <person name="Ye F."/>
            <person name="Su P."/>
            <person name="Kiefer A.F."/>
            <person name="Nichols A."/>
            <person name="Cepeda A.J."/>
            <person name="Yan W."/>
            <person name="Fan B."/>
            <person name="Jiang Y."/>
            <person name="Adhikari A."/>
            <person name="Zheng C.-J."/>
            <person name="Schuster L."/>
            <person name="Cowan T.M."/>
            <person name="Smanski M.J."/>
            <person name="Chevrette M.G."/>
            <person name="De Carvalho L.P.S."/>
            <person name="Shen B."/>
        </authorList>
    </citation>
    <scope>NUCLEOTIDE SEQUENCE [LARGE SCALE GENOMIC DNA]</scope>
    <source>
        <strain evidence="2 3">NPDC006488</strain>
    </source>
</reference>
<organism evidence="2 3">
    <name type="scientific">Streptomyces hokutonensis</name>
    <dbReference type="NCBI Taxonomy" id="1306990"/>
    <lineage>
        <taxon>Bacteria</taxon>
        <taxon>Bacillati</taxon>
        <taxon>Actinomycetota</taxon>
        <taxon>Actinomycetes</taxon>
        <taxon>Kitasatosporales</taxon>
        <taxon>Streptomycetaceae</taxon>
        <taxon>Streptomyces</taxon>
    </lineage>
</organism>
<sequence length="284" mass="30756">MTDHTHDTAPTRYVEAGGIRFAYRRFGNPAAGRTPVVFFQHFIGNLDDHDPAISDGFAADREVILFNNTGVASTSGVVPDTIEQMATDAGIFIDALGLTRADLVGHSMGGLVAQQVAIQRPDLTRRLVLVGTGPRGGVGIGETPAETAALFTVKLTRQEDMWLPVLFAPTATSQKLGRAYVERIVARKDRDASAFGEQVYAGQGAAIHAYGAVKDPAYAVLKNIAIPVLVVNGTDDIIIPTINSYILQQFLPDAELILYPDANHGAHFQYPERFVTHTKLFLDR</sequence>
<gene>
    <name evidence="2" type="ORF">ACFYNQ_08550</name>
</gene>
<keyword evidence="3" id="KW-1185">Reference proteome</keyword>
<dbReference type="EMBL" id="JBIAHM010000002">
    <property type="protein sequence ID" value="MFE9598620.1"/>
    <property type="molecule type" value="Genomic_DNA"/>
</dbReference>
<evidence type="ECO:0000259" key="1">
    <source>
        <dbReference type="Pfam" id="PF00561"/>
    </source>
</evidence>
<comment type="caution">
    <text evidence="2">The sequence shown here is derived from an EMBL/GenBank/DDBJ whole genome shotgun (WGS) entry which is preliminary data.</text>
</comment>
<protein>
    <submittedName>
        <fullName evidence="2">Alpha/beta fold hydrolase</fullName>
    </submittedName>
</protein>
<proteinExistence type="predicted"/>
<evidence type="ECO:0000313" key="2">
    <source>
        <dbReference type="EMBL" id="MFE9598620.1"/>
    </source>
</evidence>
<dbReference type="InterPro" id="IPR029058">
    <property type="entry name" value="AB_hydrolase_fold"/>
</dbReference>
<dbReference type="Proteomes" id="UP001601303">
    <property type="component" value="Unassembled WGS sequence"/>
</dbReference>
<dbReference type="SUPFAM" id="SSF53474">
    <property type="entry name" value="alpha/beta-Hydrolases"/>
    <property type="match status" value="1"/>
</dbReference>
<dbReference type="PRINTS" id="PR00111">
    <property type="entry name" value="ABHYDROLASE"/>
</dbReference>
<dbReference type="Pfam" id="PF00561">
    <property type="entry name" value="Abhydrolase_1"/>
    <property type="match status" value="1"/>
</dbReference>
<dbReference type="PANTHER" id="PTHR43433:SF5">
    <property type="entry name" value="AB HYDROLASE-1 DOMAIN-CONTAINING PROTEIN"/>
    <property type="match status" value="1"/>
</dbReference>
<dbReference type="InterPro" id="IPR050471">
    <property type="entry name" value="AB_hydrolase"/>
</dbReference>